<keyword evidence="2" id="KW-1185">Reference proteome</keyword>
<protein>
    <submittedName>
        <fullName evidence="1">Uncharacterized protein</fullName>
    </submittedName>
</protein>
<evidence type="ECO:0000313" key="2">
    <source>
        <dbReference type="Proteomes" id="UP001152622"/>
    </source>
</evidence>
<accession>A0A9Q1E9F6</accession>
<dbReference type="AlphaFoldDB" id="A0A9Q1E9F6"/>
<dbReference type="EMBL" id="JAINUF010000021">
    <property type="protein sequence ID" value="KAJ8334640.1"/>
    <property type="molecule type" value="Genomic_DNA"/>
</dbReference>
<evidence type="ECO:0000313" key="1">
    <source>
        <dbReference type="EMBL" id="KAJ8334640.1"/>
    </source>
</evidence>
<name>A0A9Q1E9F6_SYNKA</name>
<dbReference type="Proteomes" id="UP001152622">
    <property type="component" value="Chromosome 21"/>
</dbReference>
<organism evidence="1 2">
    <name type="scientific">Synaphobranchus kaupii</name>
    <name type="common">Kaup's arrowtooth eel</name>
    <dbReference type="NCBI Taxonomy" id="118154"/>
    <lineage>
        <taxon>Eukaryota</taxon>
        <taxon>Metazoa</taxon>
        <taxon>Chordata</taxon>
        <taxon>Craniata</taxon>
        <taxon>Vertebrata</taxon>
        <taxon>Euteleostomi</taxon>
        <taxon>Actinopterygii</taxon>
        <taxon>Neopterygii</taxon>
        <taxon>Teleostei</taxon>
        <taxon>Anguilliformes</taxon>
        <taxon>Synaphobranchidae</taxon>
        <taxon>Synaphobranchus</taxon>
    </lineage>
</organism>
<comment type="caution">
    <text evidence="1">The sequence shown here is derived from an EMBL/GenBank/DDBJ whole genome shotgun (WGS) entry which is preliminary data.</text>
</comment>
<sequence length="138" mass="15740">MFMHAINNVYRWPEFAKLSGEECGRRRPNCGAKKPNESNKGRTRRAILPAARRIAQRRSRDPINLRLDLGAAARVSKTAIMAERRWRLPGPFALARWPVHTPRRKAKAAMAAQIGQSVFLRRLGRPRAKKHVVRSAAR</sequence>
<gene>
    <name evidence="1" type="ORF">SKAU_G00402790</name>
</gene>
<reference evidence="1" key="1">
    <citation type="journal article" date="2023" name="Science">
        <title>Genome structures resolve the early diversification of teleost fishes.</title>
        <authorList>
            <person name="Parey E."/>
            <person name="Louis A."/>
            <person name="Montfort J."/>
            <person name="Bouchez O."/>
            <person name="Roques C."/>
            <person name="Iampietro C."/>
            <person name="Lluch J."/>
            <person name="Castinel A."/>
            <person name="Donnadieu C."/>
            <person name="Desvignes T."/>
            <person name="Floi Bucao C."/>
            <person name="Jouanno E."/>
            <person name="Wen M."/>
            <person name="Mejri S."/>
            <person name="Dirks R."/>
            <person name="Jansen H."/>
            <person name="Henkel C."/>
            <person name="Chen W.J."/>
            <person name="Zahm M."/>
            <person name="Cabau C."/>
            <person name="Klopp C."/>
            <person name="Thompson A.W."/>
            <person name="Robinson-Rechavi M."/>
            <person name="Braasch I."/>
            <person name="Lecointre G."/>
            <person name="Bobe J."/>
            <person name="Postlethwait J.H."/>
            <person name="Berthelot C."/>
            <person name="Roest Crollius H."/>
            <person name="Guiguen Y."/>
        </authorList>
    </citation>
    <scope>NUCLEOTIDE SEQUENCE</scope>
    <source>
        <strain evidence="1">WJC10195</strain>
    </source>
</reference>
<proteinExistence type="predicted"/>